<evidence type="ECO:0000313" key="1">
    <source>
        <dbReference type="EMBL" id="MDI1231339.1"/>
    </source>
</evidence>
<name>A0AA43TID8_9GAMM</name>
<proteinExistence type="predicted"/>
<keyword evidence="2" id="KW-1185">Reference proteome</keyword>
<protein>
    <recommendedName>
        <fullName evidence="3">DUF2190 family protein</fullName>
    </recommendedName>
</protein>
<organism evidence="1 2">
    <name type="scientific">Candidatus Methylobacter titanis</name>
    <dbReference type="NCBI Taxonomy" id="3053457"/>
    <lineage>
        <taxon>Bacteria</taxon>
        <taxon>Pseudomonadati</taxon>
        <taxon>Pseudomonadota</taxon>
        <taxon>Gammaproteobacteria</taxon>
        <taxon>Methylococcales</taxon>
        <taxon>Methylococcaceae</taxon>
        <taxon>Methylobacter</taxon>
    </lineage>
</organism>
<sequence>MALTADRNTPSRSGQQFSYPLAAAKLFAGSIGVINSSGYLTKGSTATGLKCVGRINAQVDNSAGNAGDVSGEVENGTFRWKNSAAADAITLAEVGTVCYIVDDQAVAKTSGTGTRSPAGIVVDVDADGVWVRMGRDAL</sequence>
<reference evidence="1" key="1">
    <citation type="submission" date="2023-01" db="EMBL/GenBank/DDBJ databases">
        <title>Biogeochemical cycle of methane in antarctic sediments.</title>
        <authorList>
            <person name="Roldan D.M."/>
            <person name="Menes R.J."/>
        </authorList>
    </citation>
    <scope>NUCLEOTIDE SEQUENCE [LARGE SCALE GENOMIC DNA]</scope>
    <source>
        <strain evidence="1">K-2018 MAG008</strain>
    </source>
</reference>
<dbReference type="Proteomes" id="UP001160519">
    <property type="component" value="Unassembled WGS sequence"/>
</dbReference>
<comment type="caution">
    <text evidence="1">The sequence shown here is derived from an EMBL/GenBank/DDBJ whole genome shotgun (WGS) entry which is preliminary data.</text>
</comment>
<gene>
    <name evidence="1" type="ORF">PSU93_09340</name>
</gene>
<accession>A0AA43TID8</accession>
<dbReference type="AlphaFoldDB" id="A0AA43TID8"/>
<evidence type="ECO:0000313" key="2">
    <source>
        <dbReference type="Proteomes" id="UP001160519"/>
    </source>
</evidence>
<evidence type="ECO:0008006" key="3">
    <source>
        <dbReference type="Google" id="ProtNLM"/>
    </source>
</evidence>
<dbReference type="EMBL" id="JAQSDF010000027">
    <property type="protein sequence ID" value="MDI1231339.1"/>
    <property type="molecule type" value="Genomic_DNA"/>
</dbReference>